<keyword evidence="1" id="KW-1133">Transmembrane helix</keyword>
<dbReference type="InterPro" id="IPR045679">
    <property type="entry name" value="DUF6199"/>
</dbReference>
<comment type="caution">
    <text evidence="3">The sequence shown here is derived from an EMBL/GenBank/DDBJ whole genome shotgun (WGS) entry which is preliminary data.</text>
</comment>
<dbReference type="RefSeq" id="WP_111149513.1">
    <property type="nucleotide sequence ID" value="NZ_QKRB01000058.1"/>
</dbReference>
<dbReference type="Proteomes" id="UP000249522">
    <property type="component" value="Unassembled WGS sequence"/>
</dbReference>
<proteinExistence type="predicted"/>
<evidence type="ECO:0000313" key="3">
    <source>
        <dbReference type="EMBL" id="PZD93182.1"/>
    </source>
</evidence>
<dbReference type="AlphaFoldDB" id="A0A2W1LDP6"/>
<keyword evidence="4" id="KW-1185">Reference proteome</keyword>
<feature type="transmembrane region" description="Helical" evidence="1">
    <location>
        <begin position="52"/>
        <end position="73"/>
    </location>
</feature>
<dbReference type="Pfam" id="PF19701">
    <property type="entry name" value="DUF6199"/>
    <property type="match status" value="1"/>
</dbReference>
<keyword evidence="1" id="KW-0472">Membrane</keyword>
<protein>
    <recommendedName>
        <fullName evidence="2">DUF6199 domain-containing protein</fullName>
    </recommendedName>
</protein>
<feature type="transmembrane region" description="Helical" evidence="1">
    <location>
        <begin position="5"/>
        <end position="25"/>
    </location>
</feature>
<reference evidence="3 4" key="1">
    <citation type="submission" date="2018-06" db="EMBL/GenBank/DDBJ databases">
        <title>Paenibacillus imtechensis sp. nov.</title>
        <authorList>
            <person name="Pinnaka A.K."/>
            <person name="Singh H."/>
            <person name="Kaur M."/>
        </authorList>
    </citation>
    <scope>NUCLEOTIDE SEQUENCE [LARGE SCALE GENOMIC DNA]</scope>
    <source>
        <strain evidence="3 4">SMB1</strain>
    </source>
</reference>
<sequence length="76" mass="8623">MIIEIIVITLIGIIPLYAVLIWTYFNPEDSILFGNRWKYKEEPEPSDLAVRYVKGASLFSLIALTVILGLFILGHT</sequence>
<feature type="domain" description="DUF6199" evidence="2">
    <location>
        <begin position="14"/>
        <end position="68"/>
    </location>
</feature>
<dbReference type="EMBL" id="QKRB01000058">
    <property type="protein sequence ID" value="PZD93182.1"/>
    <property type="molecule type" value="Genomic_DNA"/>
</dbReference>
<dbReference type="OrthoDB" id="2638588at2"/>
<evidence type="ECO:0000259" key="2">
    <source>
        <dbReference type="Pfam" id="PF19701"/>
    </source>
</evidence>
<keyword evidence="1" id="KW-0812">Transmembrane</keyword>
<evidence type="ECO:0000256" key="1">
    <source>
        <dbReference type="SAM" id="Phobius"/>
    </source>
</evidence>
<evidence type="ECO:0000313" key="4">
    <source>
        <dbReference type="Proteomes" id="UP000249522"/>
    </source>
</evidence>
<name>A0A2W1LDP6_9BACL</name>
<gene>
    <name evidence="3" type="ORF">DNH61_24355</name>
</gene>
<accession>A0A2W1LDP6</accession>
<organism evidence="3 4">
    <name type="scientific">Paenibacillus sambharensis</name>
    <dbReference type="NCBI Taxonomy" id="1803190"/>
    <lineage>
        <taxon>Bacteria</taxon>
        <taxon>Bacillati</taxon>
        <taxon>Bacillota</taxon>
        <taxon>Bacilli</taxon>
        <taxon>Bacillales</taxon>
        <taxon>Paenibacillaceae</taxon>
        <taxon>Paenibacillus</taxon>
    </lineage>
</organism>